<proteinExistence type="inferred from homology"/>
<evidence type="ECO:0000313" key="6">
    <source>
        <dbReference type="EMBL" id="WCO68939.1"/>
    </source>
</evidence>
<dbReference type="KEGG" id="ima:PO878_09405"/>
<dbReference type="InterPro" id="IPR002295">
    <property type="entry name" value="N4/N6-MTase_EcoPI_Mod-like"/>
</dbReference>
<evidence type="ECO:0000256" key="2">
    <source>
        <dbReference type="ARBA" id="ARBA00022603"/>
    </source>
</evidence>
<dbReference type="GO" id="GO:0003677">
    <property type="term" value="F:DNA binding"/>
    <property type="evidence" value="ECO:0007669"/>
    <property type="project" value="InterPro"/>
</dbReference>
<evidence type="ECO:0000256" key="1">
    <source>
        <dbReference type="ARBA" id="ARBA00006594"/>
    </source>
</evidence>
<evidence type="ECO:0000256" key="4">
    <source>
        <dbReference type="ARBA" id="ARBA00022691"/>
    </source>
</evidence>
<dbReference type="PRINTS" id="PR00506">
    <property type="entry name" value="D21N6MTFRASE"/>
</dbReference>
<dbReference type="GO" id="GO:0008170">
    <property type="term" value="F:N-methyltransferase activity"/>
    <property type="evidence" value="ECO:0007669"/>
    <property type="project" value="InterPro"/>
</dbReference>
<feature type="domain" description="DNA methylase N-4/N-6" evidence="5">
    <location>
        <begin position="119"/>
        <end position="427"/>
    </location>
</feature>
<dbReference type="REBASE" id="691763">
    <property type="entry name" value="M.Ima19957ORF9405P"/>
</dbReference>
<dbReference type="PROSITE" id="PS00092">
    <property type="entry name" value="N6_MTASE"/>
    <property type="match status" value="1"/>
</dbReference>
<dbReference type="GO" id="GO:0032259">
    <property type="term" value="P:methylation"/>
    <property type="evidence" value="ECO:0007669"/>
    <property type="project" value="UniProtKB-KW"/>
</dbReference>
<sequence>MTDTEDPTIDRLDLATDRPADERLAALRGLFPEAVTESGVDVDALRRSLGEEVDPGLERFGLTWPGKAECMRVIQTPSLGTLVPMPEASVDGDTTGNVIIEGENLEVLKLLQRAYHGRVKLIYIDPPYNTGKEFIYPDNFKEGLADYLRYSGQVDDEGLKLQANTETDGRYHSKWLSMMYPRLFLARNLLHEFGFIAVSIGNQELSNAQLLMNEVFGEENFVALLVRRAMHTVRNSSKDFNHHADYVLVYARSKAYYESDPSRYLREVVDKGDSYPRDDGDGRGPYKLDPLVARNYNRPYTFEFSNGVTWSAPQGSFPRYSQDSLARMEADGRIVFGGKNPMAKRYLREVQEGRPPDTILNPQRVGFNSDGTRQLHECLSEDKAFPQPKPVELIQYLIELMGDPGALVVDFFAGSGSTGHAVMAANAEDGGSRRFILVQLPESVESDRFDTIADITRARVKAAGERLEADEQSLLPGPLDVGFRALRLERSNFKVWDSSTSDADGVSERLDMAIDHIAPDATDKALLTEITLKSGFPLATRVEDVDLAGLTGYSVADGALLVCLARQLTIEAVEAMVERGPDRIVLLDAGFGGSDELKVNALQTVRARPGAGGETIALQVV</sequence>
<dbReference type="InterPro" id="IPR002052">
    <property type="entry name" value="DNA_methylase_N6_adenine_CS"/>
</dbReference>
<dbReference type="Proteomes" id="UP001216390">
    <property type="component" value="Chromosome"/>
</dbReference>
<dbReference type="EMBL" id="CP116942">
    <property type="protein sequence ID" value="WCO68939.1"/>
    <property type="molecule type" value="Genomic_DNA"/>
</dbReference>
<name>A0AAE9YDA0_9ACTN</name>
<gene>
    <name evidence="6" type="ORF">PO878_09405</name>
</gene>
<protein>
    <submittedName>
        <fullName evidence="6">Site-specific DNA-methyltransferase</fullName>
    </submittedName>
</protein>
<comment type="similarity">
    <text evidence="1">Belongs to the N(4)/N(6)-methyltransferase family.</text>
</comment>
<dbReference type="SUPFAM" id="SSF53335">
    <property type="entry name" value="S-adenosyl-L-methionine-dependent methyltransferases"/>
    <property type="match status" value="1"/>
</dbReference>
<dbReference type="Pfam" id="PF01555">
    <property type="entry name" value="N6_N4_Mtase"/>
    <property type="match status" value="1"/>
</dbReference>
<dbReference type="PIRSF" id="PIRSF015855">
    <property type="entry name" value="TypeIII_Mtase_mKpnI"/>
    <property type="match status" value="1"/>
</dbReference>
<evidence type="ECO:0000313" key="7">
    <source>
        <dbReference type="Proteomes" id="UP001216390"/>
    </source>
</evidence>
<keyword evidence="4" id="KW-0949">S-adenosyl-L-methionine</keyword>
<reference evidence="6" key="1">
    <citation type="submission" date="2023-01" db="EMBL/GenBank/DDBJ databases">
        <title>The diversity of Class Acidimicrobiia in South China Sea sediment environments and the proposal of Iamia marina sp. nov., a novel species of the genus Iamia.</title>
        <authorList>
            <person name="He Y."/>
            <person name="Tian X."/>
        </authorList>
    </citation>
    <scope>NUCLEOTIDE SEQUENCE</scope>
    <source>
        <strain evidence="6">DSM 19957</strain>
    </source>
</reference>
<organism evidence="6 7">
    <name type="scientific">Iamia majanohamensis</name>
    <dbReference type="NCBI Taxonomy" id="467976"/>
    <lineage>
        <taxon>Bacteria</taxon>
        <taxon>Bacillati</taxon>
        <taxon>Actinomycetota</taxon>
        <taxon>Acidimicrobiia</taxon>
        <taxon>Acidimicrobiales</taxon>
        <taxon>Iamiaceae</taxon>
        <taxon>Iamia</taxon>
    </lineage>
</organism>
<dbReference type="InterPro" id="IPR002941">
    <property type="entry name" value="DNA_methylase_N4/N6"/>
</dbReference>
<dbReference type="AlphaFoldDB" id="A0AAE9YDA0"/>
<dbReference type="RefSeq" id="WP_272738453.1">
    <property type="nucleotide sequence ID" value="NZ_CP116942.1"/>
</dbReference>
<accession>A0AAE9YDA0</accession>
<dbReference type="InterPro" id="IPR029063">
    <property type="entry name" value="SAM-dependent_MTases_sf"/>
</dbReference>
<evidence type="ECO:0000259" key="5">
    <source>
        <dbReference type="Pfam" id="PF01555"/>
    </source>
</evidence>
<keyword evidence="3" id="KW-0808">Transferase</keyword>
<keyword evidence="7" id="KW-1185">Reference proteome</keyword>
<keyword evidence="2" id="KW-0489">Methyltransferase</keyword>
<dbReference type="Gene3D" id="3.40.50.150">
    <property type="entry name" value="Vaccinia Virus protein VP39"/>
    <property type="match status" value="1"/>
</dbReference>
<evidence type="ECO:0000256" key="3">
    <source>
        <dbReference type="ARBA" id="ARBA00022679"/>
    </source>
</evidence>